<accession>A0AC60P5X9</accession>
<keyword evidence="2" id="KW-1185">Reference proteome</keyword>
<proteinExistence type="predicted"/>
<protein>
    <submittedName>
        <fullName evidence="1">Uncharacterized protein</fullName>
    </submittedName>
</protein>
<evidence type="ECO:0000313" key="1">
    <source>
        <dbReference type="EMBL" id="KAG0414840.1"/>
    </source>
</evidence>
<sequence>FPENRLFDALFYQILALQICDLALCGFVVELSGFVSIEKALAHLVFGFAFIASRQAFGTVPPPRSTQAVDSQHRHIRIIVPIVCTLLVMLLVSAVVCYVFSRRRLAAAQRPSPDDLDEPENTKAVDMVPMSVWEKPDQVASREQLYFPSPYAGSRASMYADGAQQPQATWAPTGRLRAGPLDEGDAQDDDQQADLQTQHTYDVFFLRRPPSSQTQPPTEEETHGTVHGYYVGYRVRESKESFAYKTLKASTAAAGHGFTTSSSSLQECELTDLRKNTHYSVVVQAFNAKGAGPSSEEVLAQTLEIDPPNAPSLKLVSSSSSVHLSWEAAREQPVSGYVLYQRAEATPGASSLTSESAGDRSEIQMSTDRSAYAFRGLDCGRRYAFYALAFNAAGRGPHSNTVFAKTEGSGTVSPPRLTQAVDSQQRQIRIIVPVVCVLFVLFMVFAVVCCVVSRRRLSMARRQEEMEEPENTKAVDTVPMSVWEKPDQVACREQLYFPSPYAGSRVCAFVDGVPPPQHTWTTTGRLRAAEPNEASEEMDGQHQHTYDVPFLRRPPCTAQLVSLNCCLTRGV</sequence>
<dbReference type="EMBL" id="JABSTQ010011144">
    <property type="protein sequence ID" value="KAG0414840.1"/>
    <property type="molecule type" value="Genomic_DNA"/>
</dbReference>
<evidence type="ECO:0000313" key="2">
    <source>
        <dbReference type="Proteomes" id="UP000805193"/>
    </source>
</evidence>
<comment type="caution">
    <text evidence="1">The sequence shown here is derived from an EMBL/GenBank/DDBJ whole genome shotgun (WGS) entry which is preliminary data.</text>
</comment>
<feature type="non-terminal residue" evidence="1">
    <location>
        <position position="1"/>
    </location>
</feature>
<name>A0AC60P5X9_IXOPE</name>
<organism evidence="1 2">
    <name type="scientific">Ixodes persulcatus</name>
    <name type="common">Taiga tick</name>
    <dbReference type="NCBI Taxonomy" id="34615"/>
    <lineage>
        <taxon>Eukaryota</taxon>
        <taxon>Metazoa</taxon>
        <taxon>Ecdysozoa</taxon>
        <taxon>Arthropoda</taxon>
        <taxon>Chelicerata</taxon>
        <taxon>Arachnida</taxon>
        <taxon>Acari</taxon>
        <taxon>Parasitiformes</taxon>
        <taxon>Ixodida</taxon>
        <taxon>Ixodoidea</taxon>
        <taxon>Ixodidae</taxon>
        <taxon>Ixodinae</taxon>
        <taxon>Ixodes</taxon>
    </lineage>
</organism>
<reference evidence="1 2" key="1">
    <citation type="journal article" date="2020" name="Cell">
        <title>Large-Scale Comparative Analyses of Tick Genomes Elucidate Their Genetic Diversity and Vector Capacities.</title>
        <authorList>
            <consortium name="Tick Genome and Microbiome Consortium (TIGMIC)"/>
            <person name="Jia N."/>
            <person name="Wang J."/>
            <person name="Shi W."/>
            <person name="Du L."/>
            <person name="Sun Y."/>
            <person name="Zhan W."/>
            <person name="Jiang J.F."/>
            <person name="Wang Q."/>
            <person name="Zhang B."/>
            <person name="Ji P."/>
            <person name="Bell-Sakyi L."/>
            <person name="Cui X.M."/>
            <person name="Yuan T.T."/>
            <person name="Jiang B.G."/>
            <person name="Yang W.F."/>
            <person name="Lam T.T."/>
            <person name="Chang Q.C."/>
            <person name="Ding S.J."/>
            <person name="Wang X.J."/>
            <person name="Zhu J.G."/>
            <person name="Ruan X.D."/>
            <person name="Zhao L."/>
            <person name="Wei J.T."/>
            <person name="Ye R.Z."/>
            <person name="Que T.C."/>
            <person name="Du C.H."/>
            <person name="Zhou Y.H."/>
            <person name="Cheng J.X."/>
            <person name="Dai P.F."/>
            <person name="Guo W.B."/>
            <person name="Han X.H."/>
            <person name="Huang E.J."/>
            <person name="Li L.F."/>
            <person name="Wei W."/>
            <person name="Gao Y.C."/>
            <person name="Liu J.Z."/>
            <person name="Shao H.Z."/>
            <person name="Wang X."/>
            <person name="Wang C.C."/>
            <person name="Yang T.C."/>
            <person name="Huo Q.B."/>
            <person name="Li W."/>
            <person name="Chen H.Y."/>
            <person name="Chen S.E."/>
            <person name="Zhou L.G."/>
            <person name="Ni X.B."/>
            <person name="Tian J.H."/>
            <person name="Sheng Y."/>
            <person name="Liu T."/>
            <person name="Pan Y.S."/>
            <person name="Xia L.Y."/>
            <person name="Li J."/>
            <person name="Zhao F."/>
            <person name="Cao W.C."/>
        </authorList>
    </citation>
    <scope>NUCLEOTIDE SEQUENCE [LARGE SCALE GENOMIC DNA]</scope>
    <source>
        <strain evidence="1">Iper-2018</strain>
    </source>
</reference>
<gene>
    <name evidence="1" type="ORF">HPB47_007998</name>
</gene>
<dbReference type="Proteomes" id="UP000805193">
    <property type="component" value="Unassembled WGS sequence"/>
</dbReference>